<dbReference type="Pfam" id="PF00497">
    <property type="entry name" value="SBP_bac_3"/>
    <property type="match status" value="1"/>
</dbReference>
<dbReference type="RefSeq" id="WP_059773783.1">
    <property type="nucleotide sequence ID" value="NZ_LOYL01000076.1"/>
</dbReference>
<feature type="domain" description="Solute-binding protein family 3/N-terminal" evidence="3">
    <location>
        <begin position="69"/>
        <end position="301"/>
    </location>
</feature>
<dbReference type="InterPro" id="IPR001638">
    <property type="entry name" value="Solute-binding_3/MltF_N"/>
</dbReference>
<feature type="chain" id="PRO_5007126681" evidence="2">
    <location>
        <begin position="31"/>
        <end position="317"/>
    </location>
</feature>
<dbReference type="Gene3D" id="3.40.190.10">
    <property type="entry name" value="Periplasmic binding protein-like II"/>
    <property type="match status" value="2"/>
</dbReference>
<organism evidence="4 5">
    <name type="scientific">Burkholderia territorii</name>
    <dbReference type="NCBI Taxonomy" id="1503055"/>
    <lineage>
        <taxon>Bacteria</taxon>
        <taxon>Pseudomonadati</taxon>
        <taxon>Pseudomonadota</taxon>
        <taxon>Betaproteobacteria</taxon>
        <taxon>Burkholderiales</taxon>
        <taxon>Burkholderiaceae</taxon>
        <taxon>Burkholderia</taxon>
        <taxon>Burkholderia cepacia complex</taxon>
    </lineage>
</organism>
<evidence type="ECO:0000313" key="4">
    <source>
        <dbReference type="EMBL" id="KWN21298.1"/>
    </source>
</evidence>
<dbReference type="CDD" id="cd01004">
    <property type="entry name" value="PBP2_MidA_like"/>
    <property type="match status" value="1"/>
</dbReference>
<protein>
    <submittedName>
        <fullName evidence="4">ABC transporter substrate-binding protein</fullName>
    </submittedName>
</protein>
<dbReference type="EMBL" id="LPLZ01000022">
    <property type="protein sequence ID" value="KWN21298.1"/>
    <property type="molecule type" value="Genomic_DNA"/>
</dbReference>
<gene>
    <name evidence="4" type="ORF">WT83_07995</name>
</gene>
<accession>A0A106LBU3</accession>
<keyword evidence="1 2" id="KW-0732">Signal</keyword>
<evidence type="ECO:0000256" key="2">
    <source>
        <dbReference type="SAM" id="SignalP"/>
    </source>
</evidence>
<dbReference type="Proteomes" id="UP000068016">
    <property type="component" value="Unassembled WGS sequence"/>
</dbReference>
<dbReference type="AlphaFoldDB" id="A0A106LBU3"/>
<sequence length="317" mass="34093">MQRSAPFTPRAIRTLAAALAAALIAMTAIAAAAATFDLSPEQRGRPRGAADAAVERAVPASFRFAEPGTLTIGVAPSLPPISSYATDARTVIGFDADVGQLVSDSLGRKLKIVPLAWADWPLALESGKVDAVISNVTVTEERKQKFDFSTYRKDQVGFYVRNDSKIQSIREPKDVAGLRIVTDAGTNQEKILLAWDRENVAHGLKPVQVQYYDDQAMRIVAVQSGRADAVFSVNSVLAYQSAQQGKTRLVGAISGGWPRTADIAIATRRGSGLAEPLTIALNGLIKNGRYQQILDRWNLASEAIDQSRTNPPGLPKI</sequence>
<evidence type="ECO:0000259" key="3">
    <source>
        <dbReference type="SMART" id="SM00062"/>
    </source>
</evidence>
<dbReference type="SUPFAM" id="SSF53850">
    <property type="entry name" value="Periplasmic binding protein-like II"/>
    <property type="match status" value="1"/>
</dbReference>
<evidence type="ECO:0000256" key="1">
    <source>
        <dbReference type="ARBA" id="ARBA00022729"/>
    </source>
</evidence>
<dbReference type="PANTHER" id="PTHR35936:SF17">
    <property type="entry name" value="ARGININE-BINDING EXTRACELLULAR PROTEIN ARTP"/>
    <property type="match status" value="1"/>
</dbReference>
<feature type="signal peptide" evidence="2">
    <location>
        <begin position="1"/>
        <end position="30"/>
    </location>
</feature>
<proteinExistence type="predicted"/>
<evidence type="ECO:0000313" key="5">
    <source>
        <dbReference type="Proteomes" id="UP000068016"/>
    </source>
</evidence>
<reference evidence="4 5" key="1">
    <citation type="submission" date="2015-11" db="EMBL/GenBank/DDBJ databases">
        <title>Expanding the genomic diversity of Burkholderia species for the development of highly accurate diagnostics.</title>
        <authorList>
            <person name="Sahl J."/>
            <person name="Keim P."/>
            <person name="Wagner D."/>
        </authorList>
    </citation>
    <scope>NUCLEOTIDE SEQUENCE [LARGE SCALE GENOMIC DNA]</scope>
    <source>
        <strain evidence="4 5">MSMB793WGS</strain>
    </source>
</reference>
<name>A0A106LBU3_9BURK</name>
<dbReference type="SMART" id="SM00062">
    <property type="entry name" value="PBPb"/>
    <property type="match status" value="1"/>
</dbReference>
<comment type="caution">
    <text evidence="4">The sequence shown here is derived from an EMBL/GenBank/DDBJ whole genome shotgun (WGS) entry which is preliminary data.</text>
</comment>
<dbReference type="PANTHER" id="PTHR35936">
    <property type="entry name" value="MEMBRANE-BOUND LYTIC MUREIN TRANSGLYCOSYLASE F"/>
    <property type="match status" value="1"/>
</dbReference>